<dbReference type="RefSeq" id="WP_136338639.1">
    <property type="nucleotide sequence ID" value="NZ_SSMD01000003.1"/>
</dbReference>
<accession>A0A4S3MAK0</accession>
<dbReference type="EMBL" id="SSMD01000003">
    <property type="protein sequence ID" value="THD74784.1"/>
    <property type="molecule type" value="Genomic_DNA"/>
</dbReference>
<organism evidence="1 2">
    <name type="scientific">Thalassobius vesicularis</name>
    <dbReference type="NCBI Taxonomy" id="1294297"/>
    <lineage>
        <taxon>Bacteria</taxon>
        <taxon>Pseudomonadati</taxon>
        <taxon>Pseudomonadota</taxon>
        <taxon>Alphaproteobacteria</taxon>
        <taxon>Rhodobacterales</taxon>
        <taxon>Roseobacteraceae</taxon>
        <taxon>Thalassovita</taxon>
    </lineage>
</organism>
<comment type="caution">
    <text evidence="1">The sequence shown here is derived from an EMBL/GenBank/DDBJ whole genome shotgun (WGS) entry which is preliminary data.</text>
</comment>
<proteinExistence type="predicted"/>
<evidence type="ECO:0000313" key="2">
    <source>
        <dbReference type="Proteomes" id="UP000306113"/>
    </source>
</evidence>
<keyword evidence="2" id="KW-1185">Reference proteome</keyword>
<reference evidence="1 2" key="1">
    <citation type="submission" date="2019-04" db="EMBL/GenBank/DDBJ databases">
        <title>Draft genome sequence of Youngimonas vesicularis.</title>
        <authorList>
            <person name="Hameed A."/>
        </authorList>
    </citation>
    <scope>NUCLEOTIDE SEQUENCE [LARGE SCALE GENOMIC DNA]</scope>
    <source>
        <strain evidence="1 2">CC-AMW-E</strain>
    </source>
</reference>
<dbReference type="AlphaFoldDB" id="A0A4S3MAK0"/>
<evidence type="ECO:0008006" key="3">
    <source>
        <dbReference type="Google" id="ProtNLM"/>
    </source>
</evidence>
<evidence type="ECO:0000313" key="1">
    <source>
        <dbReference type="EMBL" id="THD74784.1"/>
    </source>
</evidence>
<dbReference type="SUPFAM" id="SSF52540">
    <property type="entry name" value="P-loop containing nucleoside triphosphate hydrolases"/>
    <property type="match status" value="1"/>
</dbReference>
<dbReference type="OrthoDB" id="7904151at2"/>
<name>A0A4S3MAK0_9RHOB</name>
<sequence length="246" mass="27155">MLPDTFAKSGLMIRPGAQPPTRFQVLGERSSGTNYLKRLLGRNTPLTPSEALGWKHGHIQTLAIPRDMLVVVSLRNAADWALSMFAKPWHTPPDMQALPFMDFLQAPWDTIVDHPKYFANAGPLMVGQPLQQDRDPLTGLPYANLCALRTGKLHSHLSLLNRGCALLIARHETVLADPAAFLATLRNTLHLPTPDTPLRPVVKRLGTRFNAAAPRPPHPGQLPPEALAYLRAHLDLPLESSLGYTY</sequence>
<protein>
    <recommendedName>
        <fullName evidence="3">Sulfotransferase family protein</fullName>
    </recommendedName>
</protein>
<dbReference type="Proteomes" id="UP000306113">
    <property type="component" value="Unassembled WGS sequence"/>
</dbReference>
<dbReference type="InterPro" id="IPR027417">
    <property type="entry name" value="P-loop_NTPase"/>
</dbReference>
<gene>
    <name evidence="1" type="ORF">E7681_07435</name>
</gene>